<gene>
    <name evidence="2" type="ORF">L0C25_12910</name>
</gene>
<dbReference type="InterPro" id="IPR029063">
    <property type="entry name" value="SAM-dependent_MTases_sf"/>
</dbReference>
<sequence>MTTQRGYLLADATDEEHRLHIQSAMLDPLTARVFASAGLAPGMRVLDLGSGAGHVAMLASEYVGSEGCVIAVDNDPRAIAMARRWAEAEGRANIDFRESDVTSLAGIDGEFDAVVGRAILMYLPEPEVVLRAALTRLAPGGLVCFHEADFASSWAQPETPLWRDVREWVRGVLAAGGVDDRMGVALFSLYRAVGLPDPQLRIEAAGGSGEQSPVPAWTNNVAALAPAMEKLGIASADEISLLDLEQRLDAELDAHDGFALCPLMIGAWTRVPE</sequence>
<dbReference type="GO" id="GO:0008168">
    <property type="term" value="F:methyltransferase activity"/>
    <property type="evidence" value="ECO:0007669"/>
    <property type="project" value="UniProtKB-KW"/>
</dbReference>
<reference evidence="2" key="1">
    <citation type="submission" date="2022-01" db="EMBL/GenBank/DDBJ databases">
        <title>Nocardioidaceae gen. sp. A5X3R13.</title>
        <authorList>
            <person name="Lopez Marin M.A."/>
            <person name="Uhlik O."/>
        </authorList>
    </citation>
    <scope>NUCLEOTIDE SEQUENCE</scope>
    <source>
        <strain evidence="2">A5X3R13</strain>
    </source>
</reference>
<dbReference type="PANTHER" id="PTHR43861">
    <property type="entry name" value="TRANS-ACONITATE 2-METHYLTRANSFERASE-RELATED"/>
    <property type="match status" value="1"/>
</dbReference>
<dbReference type="GO" id="GO:0032259">
    <property type="term" value="P:methylation"/>
    <property type="evidence" value="ECO:0007669"/>
    <property type="project" value="UniProtKB-KW"/>
</dbReference>
<dbReference type="CDD" id="cd02440">
    <property type="entry name" value="AdoMet_MTases"/>
    <property type="match status" value="1"/>
</dbReference>
<dbReference type="SUPFAM" id="SSF53335">
    <property type="entry name" value="S-adenosyl-L-methionine-dependent methyltransferases"/>
    <property type="match status" value="1"/>
</dbReference>
<accession>A0AA46TDS9</accession>
<evidence type="ECO:0000259" key="1">
    <source>
        <dbReference type="Pfam" id="PF13847"/>
    </source>
</evidence>
<evidence type="ECO:0000313" key="2">
    <source>
        <dbReference type="EMBL" id="UYM03457.1"/>
    </source>
</evidence>
<dbReference type="RefSeq" id="WP_271632066.1">
    <property type="nucleotide sequence ID" value="NZ_CP094970.1"/>
</dbReference>
<dbReference type="Gene3D" id="3.40.50.150">
    <property type="entry name" value="Vaccinia Virus protein VP39"/>
    <property type="match status" value="1"/>
</dbReference>
<evidence type="ECO:0000313" key="3">
    <source>
        <dbReference type="Proteomes" id="UP001164390"/>
    </source>
</evidence>
<dbReference type="Proteomes" id="UP001164390">
    <property type="component" value="Chromosome"/>
</dbReference>
<keyword evidence="3" id="KW-1185">Reference proteome</keyword>
<dbReference type="InterPro" id="IPR025714">
    <property type="entry name" value="Methyltranfer_dom"/>
</dbReference>
<name>A0AA46TDS9_9ACTN</name>
<proteinExistence type="predicted"/>
<dbReference type="Pfam" id="PF13847">
    <property type="entry name" value="Methyltransf_31"/>
    <property type="match status" value="1"/>
</dbReference>
<organism evidence="2 3">
    <name type="scientific">Solicola gregarius</name>
    <dbReference type="NCBI Taxonomy" id="2908642"/>
    <lineage>
        <taxon>Bacteria</taxon>
        <taxon>Bacillati</taxon>
        <taxon>Actinomycetota</taxon>
        <taxon>Actinomycetes</taxon>
        <taxon>Propionibacteriales</taxon>
        <taxon>Nocardioidaceae</taxon>
        <taxon>Solicola</taxon>
    </lineage>
</organism>
<protein>
    <submittedName>
        <fullName evidence="2">Class I SAM-dependent methyltransferase</fullName>
    </submittedName>
</protein>
<keyword evidence="2" id="KW-0489">Methyltransferase</keyword>
<dbReference type="EMBL" id="CP094970">
    <property type="protein sequence ID" value="UYM03457.1"/>
    <property type="molecule type" value="Genomic_DNA"/>
</dbReference>
<feature type="domain" description="Methyltransferase" evidence="1">
    <location>
        <begin position="41"/>
        <end position="149"/>
    </location>
</feature>
<keyword evidence="2" id="KW-0808">Transferase</keyword>
<dbReference type="KEGG" id="sgrg:L0C25_12910"/>
<dbReference type="AlphaFoldDB" id="A0AA46TDS9"/>